<dbReference type="EMBL" id="AYZE01000005">
    <property type="protein sequence ID" value="KRM92667.1"/>
    <property type="molecule type" value="Genomic_DNA"/>
</dbReference>
<organism evidence="2 3">
    <name type="scientific">Liquorilactobacillus cacaonum DSM 21116</name>
    <dbReference type="NCBI Taxonomy" id="1423729"/>
    <lineage>
        <taxon>Bacteria</taxon>
        <taxon>Bacillati</taxon>
        <taxon>Bacillota</taxon>
        <taxon>Bacilli</taxon>
        <taxon>Lactobacillales</taxon>
        <taxon>Lactobacillaceae</taxon>
        <taxon>Liquorilactobacillus</taxon>
    </lineage>
</organism>
<evidence type="ECO:0000256" key="1">
    <source>
        <dbReference type="SAM" id="Phobius"/>
    </source>
</evidence>
<accession>A0A0R2CX73</accession>
<reference evidence="2 3" key="1">
    <citation type="journal article" date="2015" name="Genome Announc.">
        <title>Expanding the biotechnology potential of lactobacilli through comparative genomics of 213 strains and associated genera.</title>
        <authorList>
            <person name="Sun Z."/>
            <person name="Harris H.M."/>
            <person name="McCann A."/>
            <person name="Guo C."/>
            <person name="Argimon S."/>
            <person name="Zhang W."/>
            <person name="Yang X."/>
            <person name="Jeffery I.B."/>
            <person name="Cooney J.C."/>
            <person name="Kagawa T.F."/>
            <person name="Liu W."/>
            <person name="Song Y."/>
            <person name="Salvetti E."/>
            <person name="Wrobel A."/>
            <person name="Rasinkangas P."/>
            <person name="Parkhill J."/>
            <person name="Rea M.C."/>
            <person name="O'Sullivan O."/>
            <person name="Ritari J."/>
            <person name="Douillard F.P."/>
            <person name="Paul Ross R."/>
            <person name="Yang R."/>
            <person name="Briner A.E."/>
            <person name="Felis G.E."/>
            <person name="de Vos W.M."/>
            <person name="Barrangou R."/>
            <person name="Klaenhammer T.R."/>
            <person name="Caufield P.W."/>
            <person name="Cui Y."/>
            <person name="Zhang H."/>
            <person name="O'Toole P.W."/>
        </authorList>
    </citation>
    <scope>NUCLEOTIDE SEQUENCE [LARGE SCALE GENOMIC DNA]</scope>
    <source>
        <strain evidence="2 3">DSM 21116</strain>
    </source>
</reference>
<protein>
    <recommendedName>
        <fullName evidence="4">Integral membrane protein</fullName>
    </recommendedName>
</protein>
<keyword evidence="1" id="KW-1133">Transmembrane helix</keyword>
<keyword evidence="1" id="KW-0812">Transmembrane</keyword>
<proteinExistence type="predicted"/>
<keyword evidence="1" id="KW-0472">Membrane</keyword>
<name>A0A0R2CX73_9LACO</name>
<feature type="transmembrane region" description="Helical" evidence="1">
    <location>
        <begin position="28"/>
        <end position="45"/>
    </location>
</feature>
<feature type="transmembrane region" description="Helical" evidence="1">
    <location>
        <begin position="66"/>
        <end position="89"/>
    </location>
</feature>
<dbReference type="Proteomes" id="UP000051131">
    <property type="component" value="Unassembled WGS sequence"/>
</dbReference>
<gene>
    <name evidence="2" type="ORF">FC80_GL001605</name>
</gene>
<comment type="caution">
    <text evidence="2">The sequence shown here is derived from an EMBL/GenBank/DDBJ whole genome shotgun (WGS) entry which is preliminary data.</text>
</comment>
<sequence length="139" mass="16389">MATMVFLMSNYNMLWRFGFAKYTFKKEIMIYPLAFCIVYLVKRFISGPVVAHLHSKSLWLGAQKKSISFPMLTILCNVTIVIAIMTLLTKNYLPHHIVRSYFFNWLHTIIVAIPVFFFIVRPLVIKVIKWLRDRYVAPI</sequence>
<feature type="transmembrane region" description="Helical" evidence="1">
    <location>
        <begin position="101"/>
        <end position="124"/>
    </location>
</feature>
<evidence type="ECO:0000313" key="3">
    <source>
        <dbReference type="Proteomes" id="UP000051131"/>
    </source>
</evidence>
<evidence type="ECO:0000313" key="2">
    <source>
        <dbReference type="EMBL" id="KRM92667.1"/>
    </source>
</evidence>
<evidence type="ECO:0008006" key="4">
    <source>
        <dbReference type="Google" id="ProtNLM"/>
    </source>
</evidence>
<keyword evidence="3" id="KW-1185">Reference proteome</keyword>
<dbReference type="PATRIC" id="fig|1423729.3.peg.1628"/>
<dbReference type="STRING" id="1423729.FC80_GL001605"/>
<dbReference type="AlphaFoldDB" id="A0A0R2CX73"/>